<feature type="repeat" description="TPR" evidence="6">
    <location>
        <begin position="332"/>
        <end position="365"/>
    </location>
</feature>
<dbReference type="AlphaFoldDB" id="B0CYX0"/>
<dbReference type="GO" id="GO:0051879">
    <property type="term" value="F:Hsp90 protein binding"/>
    <property type="evidence" value="ECO:0007669"/>
    <property type="project" value="TreeGrafter"/>
</dbReference>
<feature type="compositionally biased region" description="Acidic residues" evidence="7">
    <location>
        <begin position="241"/>
        <end position="250"/>
    </location>
</feature>
<accession>B0CYX0</accession>
<dbReference type="Gene3D" id="1.10.260.100">
    <property type="match status" value="2"/>
</dbReference>
<evidence type="ECO:0000256" key="7">
    <source>
        <dbReference type="SAM" id="MobiDB-lite"/>
    </source>
</evidence>
<dbReference type="SMART" id="SM00727">
    <property type="entry name" value="STI1"/>
    <property type="match status" value="2"/>
</dbReference>
<dbReference type="InterPro" id="IPR013105">
    <property type="entry name" value="TPR_2"/>
</dbReference>
<evidence type="ECO:0000313" key="9">
    <source>
        <dbReference type="EMBL" id="EDR12957.1"/>
    </source>
</evidence>
<dbReference type="InterPro" id="IPR011990">
    <property type="entry name" value="TPR-like_helical_dom_sf"/>
</dbReference>
<dbReference type="KEGG" id="lbc:LACBIDRAFT_383084"/>
<reference evidence="9 10" key="1">
    <citation type="journal article" date="2008" name="Nature">
        <title>The genome of Laccaria bicolor provides insights into mycorrhizal symbiosis.</title>
        <authorList>
            <person name="Martin F."/>
            <person name="Aerts A."/>
            <person name="Ahren D."/>
            <person name="Brun A."/>
            <person name="Danchin E.G.J."/>
            <person name="Duchaussoy F."/>
            <person name="Gibon J."/>
            <person name="Kohler A."/>
            <person name="Lindquist E."/>
            <person name="Pereda V."/>
            <person name="Salamov A."/>
            <person name="Shapiro H.J."/>
            <person name="Wuyts J."/>
            <person name="Blaudez D."/>
            <person name="Buee M."/>
            <person name="Brokstein P."/>
            <person name="Canbaeck B."/>
            <person name="Cohen D."/>
            <person name="Courty P.E."/>
            <person name="Coutinho P.M."/>
            <person name="Delaruelle C."/>
            <person name="Detter J.C."/>
            <person name="Deveau A."/>
            <person name="DiFazio S."/>
            <person name="Duplessis S."/>
            <person name="Fraissinet-Tachet L."/>
            <person name="Lucic E."/>
            <person name="Frey-Klett P."/>
            <person name="Fourrey C."/>
            <person name="Feussner I."/>
            <person name="Gay G."/>
            <person name="Grimwood J."/>
            <person name="Hoegger P.J."/>
            <person name="Jain P."/>
            <person name="Kilaru S."/>
            <person name="Labbe J."/>
            <person name="Lin Y.C."/>
            <person name="Legue V."/>
            <person name="Le Tacon F."/>
            <person name="Marmeisse R."/>
            <person name="Melayah D."/>
            <person name="Montanini B."/>
            <person name="Muratet M."/>
            <person name="Nehls U."/>
            <person name="Niculita-Hirzel H."/>
            <person name="Oudot-Le Secq M.P."/>
            <person name="Peter M."/>
            <person name="Quesneville H."/>
            <person name="Rajashekar B."/>
            <person name="Reich M."/>
            <person name="Rouhier N."/>
            <person name="Schmutz J."/>
            <person name="Yin T."/>
            <person name="Chalot M."/>
            <person name="Henrissat B."/>
            <person name="Kuees U."/>
            <person name="Lucas S."/>
            <person name="Van de Peer Y."/>
            <person name="Podila G.K."/>
            <person name="Polle A."/>
            <person name="Pukkila P.J."/>
            <person name="Richardson P.M."/>
            <person name="Rouze P."/>
            <person name="Sanders I.R."/>
            <person name="Stajich J.E."/>
            <person name="Tunlid A."/>
            <person name="Tuskan G."/>
            <person name="Grigoriev I.V."/>
        </authorList>
    </citation>
    <scope>NUCLEOTIDE SEQUENCE [LARGE SCALE GENOMIC DNA]</scope>
    <source>
        <strain evidence="10">S238N-H82 / ATCC MYA-4686</strain>
    </source>
</reference>
<dbReference type="EMBL" id="DS547094">
    <property type="protein sequence ID" value="EDR12957.1"/>
    <property type="molecule type" value="Genomic_DNA"/>
</dbReference>
<evidence type="ECO:0000259" key="8">
    <source>
        <dbReference type="SMART" id="SM00727"/>
    </source>
</evidence>
<dbReference type="OrthoDB" id="2423701at2759"/>
<feature type="domain" description="STI1" evidence="8">
    <location>
        <begin position="133"/>
        <end position="172"/>
    </location>
</feature>
<name>B0CYX0_LACBS</name>
<feature type="repeat" description="TPR" evidence="6">
    <location>
        <begin position="426"/>
        <end position="459"/>
    </location>
</feature>
<dbReference type="Pfam" id="PF13414">
    <property type="entry name" value="TPR_11"/>
    <property type="match status" value="1"/>
</dbReference>
<evidence type="ECO:0000256" key="6">
    <source>
        <dbReference type="PROSITE-ProRule" id="PRU00339"/>
    </source>
</evidence>
<dbReference type="FunFam" id="1.25.40.10:FF:000010">
    <property type="entry name" value="Stress-induced phosphoprotein 1"/>
    <property type="match status" value="1"/>
</dbReference>
<gene>
    <name evidence="9" type="ORF">LACBIDRAFT_383084</name>
</gene>
<dbReference type="Pfam" id="PF17830">
    <property type="entry name" value="STI1-HOP_DP"/>
    <property type="match status" value="2"/>
</dbReference>
<dbReference type="RefSeq" id="XP_001877221.1">
    <property type="nucleotide sequence ID" value="XM_001877186.1"/>
</dbReference>
<dbReference type="Pfam" id="PF13424">
    <property type="entry name" value="TPR_12"/>
    <property type="match status" value="1"/>
</dbReference>
<sequence>MSDANVLKDQGNKAFAAKDYDKAIDLFSQAIALNPTNHVLWSNRSAAKAGQKKWDDALADAEECVRINPSWSKGYARKGAALHGARKYDEAIAVYEAGIKLEDSPALRKGLQEVKEAKAASSDDVGFGKLFSDPNLLGKLATNPRTAKLLSDPSFVQKLQMIQKNPRLVDSALQDPRMFDVLGALMGIDISASTRPEGSDELPAGVSRDQTRSFSPPPAASSSSPKPSHPTPPPAASKEDVEMEGLDDEEAQAKKAAEASKKLGSEAYKTREFGEAAKHFQHAWDTWPKDVTFLTNLGAVYFEQGDYDKAIETCEKAVEEGRSIRADYKLIAKAYGRIGFAYQKKGDLGSAIKNYQKSLTEHRTPDVLNKLREIERLKAEEDRKAYIDPERSAAAREEGNVKFKAGDFAGAVKDYAESIKRDPSDARGYNNRAAAYMKLVAFPEALKDANEAIKTDPSFVKAYIRKSSVLFAMREYTKAIEAIQEATEHDVGHQHTKEIAQQEMKCQQALFSQRGEENQEETLARAMRDPEVAGIMSDPIMQQILQQAQTDPGALQDHMKNPVVRGKIQKLINAGIIRTR</sequence>
<feature type="region of interest" description="Disordered" evidence="7">
    <location>
        <begin position="192"/>
        <end position="258"/>
    </location>
</feature>
<proteinExistence type="predicted"/>
<dbReference type="FunFam" id="1.10.260.100:FF:000002">
    <property type="entry name" value="Stress-induced-phosphoprotein 1 (Hsp70/Hsp90-organizing)"/>
    <property type="match status" value="1"/>
</dbReference>
<keyword evidence="10" id="KW-1185">Reference proteome</keyword>
<evidence type="ECO:0000256" key="4">
    <source>
        <dbReference type="ARBA" id="ARBA00022803"/>
    </source>
</evidence>
<dbReference type="PANTHER" id="PTHR22904:SF523">
    <property type="entry name" value="STRESS-INDUCED-PHOSPHOPROTEIN 1"/>
    <property type="match status" value="1"/>
</dbReference>
<dbReference type="HOGENOM" id="CLU_000134_46_5_1"/>
<comment type="subcellular location">
    <subcellularLocation>
        <location evidence="1">Cytoplasm</location>
    </subcellularLocation>
</comment>
<comment type="subunit">
    <text evidence="5">Part of a larger complex that includes HSP70, HSP90, and immunophilins.</text>
</comment>
<evidence type="ECO:0000256" key="3">
    <source>
        <dbReference type="ARBA" id="ARBA00022737"/>
    </source>
</evidence>
<keyword evidence="4 6" id="KW-0802">TPR repeat</keyword>
<dbReference type="Proteomes" id="UP000001194">
    <property type="component" value="Unassembled WGS sequence"/>
</dbReference>
<organism evidence="10">
    <name type="scientific">Laccaria bicolor (strain S238N-H82 / ATCC MYA-4686)</name>
    <name type="common">Bicoloured deceiver</name>
    <name type="synonym">Laccaria laccata var. bicolor</name>
    <dbReference type="NCBI Taxonomy" id="486041"/>
    <lineage>
        <taxon>Eukaryota</taxon>
        <taxon>Fungi</taxon>
        <taxon>Dikarya</taxon>
        <taxon>Basidiomycota</taxon>
        <taxon>Agaricomycotina</taxon>
        <taxon>Agaricomycetes</taxon>
        <taxon>Agaricomycetidae</taxon>
        <taxon>Agaricales</taxon>
        <taxon>Agaricineae</taxon>
        <taxon>Hydnangiaceae</taxon>
        <taxon>Laccaria</taxon>
    </lineage>
</organism>
<dbReference type="GO" id="GO:0005737">
    <property type="term" value="C:cytoplasm"/>
    <property type="evidence" value="ECO:0007669"/>
    <property type="project" value="UniProtKB-SubCell"/>
</dbReference>
<dbReference type="GO" id="GO:0042030">
    <property type="term" value="F:ATPase inhibitor activity"/>
    <property type="evidence" value="ECO:0007669"/>
    <property type="project" value="UniProtKB-ARBA"/>
</dbReference>
<dbReference type="Pfam" id="PF13181">
    <property type="entry name" value="TPR_8"/>
    <property type="match status" value="1"/>
</dbReference>
<dbReference type="FunFam" id="1.10.260.100:FF:000004">
    <property type="entry name" value="Putative stress-induced-phosphoprotein 1"/>
    <property type="match status" value="1"/>
</dbReference>
<feature type="repeat" description="TPR" evidence="6">
    <location>
        <begin position="4"/>
        <end position="37"/>
    </location>
</feature>
<dbReference type="GeneID" id="6072420"/>
<dbReference type="STRING" id="486041.B0CYX0"/>
<dbReference type="FunFam" id="1.25.40.10:FF:000020">
    <property type="entry name" value="Stress-induced phosphoprotein 1"/>
    <property type="match status" value="1"/>
</dbReference>
<dbReference type="FunCoup" id="B0CYX0">
    <property type="interactions" value="522"/>
</dbReference>
<dbReference type="Pfam" id="PF07719">
    <property type="entry name" value="TPR_2"/>
    <property type="match status" value="1"/>
</dbReference>
<evidence type="ECO:0000256" key="2">
    <source>
        <dbReference type="ARBA" id="ARBA00022490"/>
    </source>
</evidence>
<dbReference type="InterPro" id="IPR041243">
    <property type="entry name" value="STI1/HOP_DP"/>
</dbReference>
<dbReference type="PROSITE" id="PS50293">
    <property type="entry name" value="TPR_REGION"/>
    <property type="match status" value="1"/>
</dbReference>
<protein>
    <submittedName>
        <fullName evidence="9">Activator of Hsp70 and Hsp90 chaperones</fullName>
    </submittedName>
</protein>
<feature type="repeat" description="TPR" evidence="6">
    <location>
        <begin position="291"/>
        <end position="324"/>
    </location>
</feature>
<keyword evidence="2" id="KW-0963">Cytoplasm</keyword>
<dbReference type="SMART" id="SM00028">
    <property type="entry name" value="TPR"/>
    <property type="match status" value="9"/>
</dbReference>
<dbReference type="InterPro" id="IPR006636">
    <property type="entry name" value="STI1_HS-bd"/>
</dbReference>
<feature type="domain" description="STI1" evidence="8">
    <location>
        <begin position="529"/>
        <end position="568"/>
    </location>
</feature>
<keyword evidence="3" id="KW-0677">Repeat</keyword>
<feature type="repeat" description="TPR" evidence="6">
    <location>
        <begin position="392"/>
        <end position="425"/>
    </location>
</feature>
<dbReference type="InParanoid" id="B0CYX0"/>
<dbReference type="SUPFAM" id="SSF48452">
    <property type="entry name" value="TPR-like"/>
    <property type="match status" value="2"/>
</dbReference>
<evidence type="ECO:0000256" key="5">
    <source>
        <dbReference type="ARBA" id="ARBA00064323"/>
    </source>
</evidence>
<dbReference type="PANTHER" id="PTHR22904">
    <property type="entry name" value="TPR REPEAT CONTAINING PROTEIN"/>
    <property type="match status" value="1"/>
</dbReference>
<evidence type="ECO:0000313" key="10">
    <source>
        <dbReference type="Proteomes" id="UP000001194"/>
    </source>
</evidence>
<dbReference type="PROSITE" id="PS50005">
    <property type="entry name" value="TPR"/>
    <property type="match status" value="5"/>
</dbReference>
<dbReference type="InterPro" id="IPR019734">
    <property type="entry name" value="TPR_rpt"/>
</dbReference>
<dbReference type="Gene3D" id="1.25.40.10">
    <property type="entry name" value="Tetratricopeptide repeat domain"/>
    <property type="match status" value="3"/>
</dbReference>
<evidence type="ECO:0000256" key="1">
    <source>
        <dbReference type="ARBA" id="ARBA00004496"/>
    </source>
</evidence>